<dbReference type="PANTHER" id="PTHR45458:SF3">
    <property type="entry name" value="CHAIN DEHYDROGENASE (ATSC), PUTATIVE-RELATED"/>
    <property type="match status" value="1"/>
</dbReference>
<dbReference type="PRINTS" id="PR00081">
    <property type="entry name" value="GDHRDH"/>
</dbReference>
<reference evidence="1 2" key="1">
    <citation type="journal article" date="2015" name="BMC Genomics">
        <title>Gene expression during zombie ant biting behavior reflects the complexity underlying fungal parasitic behavioral manipulation.</title>
        <authorList>
            <person name="de Bekker C."/>
            <person name="Ohm R.A."/>
            <person name="Loreto R.G."/>
            <person name="Sebastian A."/>
            <person name="Albert I."/>
            <person name="Merrow M."/>
            <person name="Brachmann A."/>
            <person name="Hughes D.P."/>
        </authorList>
    </citation>
    <scope>NUCLEOTIDE SEQUENCE [LARGE SCALE GENOMIC DNA]</scope>
    <source>
        <strain evidence="1 2">SC16a</strain>
    </source>
</reference>
<sequence>MPSYVITGVSKGLGFEFLRQLSSDASNTVIGLVRDKATTEKKISEQFKGRPNIHILQADLTDYETVKRSAEKTAEITGGSLDYLVANAGYVSHWDAYEAIGVLGNNPKALEEDFLKSFQTNVIANIHLINLFIPLVLKGKAKKVIALSTGNADLDPINNFDVEVAPGYSISKAAMNVAIGKFSAQYKKQGVLFISICPGMVETGHHKDATPEQMQSLGGLVQKFMQYAPHFSGPAAPEAAVRDVISVWERASVENGDGGSYVSHHGNKQWL</sequence>
<comment type="caution">
    <text evidence="1">The sequence shown here is derived from an EMBL/GenBank/DDBJ whole genome shotgun (WGS) entry which is preliminary data.</text>
</comment>
<gene>
    <name evidence="1" type="ORF">XA68_14389</name>
</gene>
<dbReference type="OrthoDB" id="7289984at2759"/>
<evidence type="ECO:0008006" key="3">
    <source>
        <dbReference type="Google" id="ProtNLM"/>
    </source>
</evidence>
<dbReference type="Gene3D" id="3.40.50.720">
    <property type="entry name" value="NAD(P)-binding Rossmann-like Domain"/>
    <property type="match status" value="1"/>
</dbReference>
<reference evidence="1 2" key="2">
    <citation type="journal article" date="2017" name="Sci. Rep.">
        <title>Ant-infecting Ophiocordyceps genomes reveal a high diversity of potential behavioral manipulation genes and a possible major role for enterotoxins.</title>
        <authorList>
            <person name="de Bekker C."/>
            <person name="Ohm R.A."/>
            <person name="Evans H.C."/>
            <person name="Brachmann A."/>
            <person name="Hughes D.P."/>
        </authorList>
    </citation>
    <scope>NUCLEOTIDE SEQUENCE [LARGE SCALE GENOMIC DNA]</scope>
    <source>
        <strain evidence="1 2">SC16a</strain>
    </source>
</reference>
<accession>A0A2A9PLM5</accession>
<keyword evidence="2" id="KW-1185">Reference proteome</keyword>
<organism evidence="1 2">
    <name type="scientific">Ophiocordyceps unilateralis</name>
    <name type="common">Zombie-ant fungus</name>
    <name type="synonym">Torrubia unilateralis</name>
    <dbReference type="NCBI Taxonomy" id="268505"/>
    <lineage>
        <taxon>Eukaryota</taxon>
        <taxon>Fungi</taxon>
        <taxon>Dikarya</taxon>
        <taxon>Ascomycota</taxon>
        <taxon>Pezizomycotina</taxon>
        <taxon>Sordariomycetes</taxon>
        <taxon>Hypocreomycetidae</taxon>
        <taxon>Hypocreales</taxon>
        <taxon>Ophiocordycipitaceae</taxon>
        <taxon>Ophiocordyceps</taxon>
    </lineage>
</organism>
<dbReference type="InterPro" id="IPR052184">
    <property type="entry name" value="SDR_enzymes"/>
</dbReference>
<dbReference type="AlphaFoldDB" id="A0A2A9PLM5"/>
<dbReference type="PANTHER" id="PTHR45458">
    <property type="entry name" value="SHORT-CHAIN DEHYDROGENASE/REDUCTASE SDR"/>
    <property type="match status" value="1"/>
</dbReference>
<dbReference type="GO" id="GO:0016616">
    <property type="term" value="F:oxidoreductase activity, acting on the CH-OH group of donors, NAD or NADP as acceptor"/>
    <property type="evidence" value="ECO:0007669"/>
    <property type="project" value="TreeGrafter"/>
</dbReference>
<evidence type="ECO:0000313" key="1">
    <source>
        <dbReference type="EMBL" id="PFH62258.1"/>
    </source>
</evidence>
<name>A0A2A9PLM5_OPHUN</name>
<dbReference type="InterPro" id="IPR036291">
    <property type="entry name" value="NAD(P)-bd_dom_sf"/>
</dbReference>
<dbReference type="EMBL" id="LAZP02000035">
    <property type="protein sequence ID" value="PFH62258.1"/>
    <property type="molecule type" value="Genomic_DNA"/>
</dbReference>
<proteinExistence type="predicted"/>
<dbReference type="Pfam" id="PF00106">
    <property type="entry name" value="adh_short"/>
    <property type="match status" value="1"/>
</dbReference>
<dbReference type="SUPFAM" id="SSF51735">
    <property type="entry name" value="NAD(P)-binding Rossmann-fold domains"/>
    <property type="match status" value="1"/>
</dbReference>
<evidence type="ECO:0000313" key="2">
    <source>
        <dbReference type="Proteomes" id="UP000037136"/>
    </source>
</evidence>
<dbReference type="InterPro" id="IPR002347">
    <property type="entry name" value="SDR_fam"/>
</dbReference>
<protein>
    <recommendedName>
        <fullName evidence="3">Ketoreductase (KR) domain-containing protein</fullName>
    </recommendedName>
</protein>
<dbReference type="Proteomes" id="UP000037136">
    <property type="component" value="Unassembled WGS sequence"/>
</dbReference>